<evidence type="ECO:0000313" key="2">
    <source>
        <dbReference type="Proteomes" id="UP001054945"/>
    </source>
</evidence>
<keyword evidence="2" id="KW-1185">Reference proteome</keyword>
<name>A0AAV4XZV0_CAEEX</name>
<evidence type="ECO:0008006" key="3">
    <source>
        <dbReference type="Google" id="ProtNLM"/>
    </source>
</evidence>
<dbReference type="EMBL" id="BPLR01001067">
    <property type="protein sequence ID" value="GIY99584.1"/>
    <property type="molecule type" value="Genomic_DNA"/>
</dbReference>
<organism evidence="1 2">
    <name type="scientific">Caerostris extrusa</name>
    <name type="common">Bark spider</name>
    <name type="synonym">Caerostris bankana</name>
    <dbReference type="NCBI Taxonomy" id="172846"/>
    <lineage>
        <taxon>Eukaryota</taxon>
        <taxon>Metazoa</taxon>
        <taxon>Ecdysozoa</taxon>
        <taxon>Arthropoda</taxon>
        <taxon>Chelicerata</taxon>
        <taxon>Arachnida</taxon>
        <taxon>Araneae</taxon>
        <taxon>Araneomorphae</taxon>
        <taxon>Entelegynae</taxon>
        <taxon>Araneoidea</taxon>
        <taxon>Araneidae</taxon>
        <taxon>Caerostris</taxon>
    </lineage>
</organism>
<dbReference type="Proteomes" id="UP001054945">
    <property type="component" value="Unassembled WGS sequence"/>
</dbReference>
<accession>A0AAV4XZV0</accession>
<reference evidence="1 2" key="1">
    <citation type="submission" date="2021-06" db="EMBL/GenBank/DDBJ databases">
        <title>Caerostris extrusa draft genome.</title>
        <authorList>
            <person name="Kono N."/>
            <person name="Arakawa K."/>
        </authorList>
    </citation>
    <scope>NUCLEOTIDE SEQUENCE [LARGE SCALE GENOMIC DNA]</scope>
</reference>
<sequence>MGENFELWRTFSQISFQSIPSLINAFSERNVFHPHKIFNKHTTLSPYLGDQESLFLNFLRLRVKSKYEEIKVERKSIAFLCINTFKLPRLSARKRSCFSPRGISLLGFRLNLSNTNSVEFLLSNHGKILPSSLW</sequence>
<gene>
    <name evidence="1" type="ORF">CEXT_333671</name>
</gene>
<evidence type="ECO:0000313" key="1">
    <source>
        <dbReference type="EMBL" id="GIY99584.1"/>
    </source>
</evidence>
<proteinExistence type="predicted"/>
<dbReference type="AlphaFoldDB" id="A0AAV4XZV0"/>
<comment type="caution">
    <text evidence="1">The sequence shown here is derived from an EMBL/GenBank/DDBJ whole genome shotgun (WGS) entry which is preliminary data.</text>
</comment>
<protein>
    <recommendedName>
        <fullName evidence="3">Ribosomal protein S14</fullName>
    </recommendedName>
</protein>